<dbReference type="GO" id="GO:0004674">
    <property type="term" value="F:protein serine/threonine kinase activity"/>
    <property type="evidence" value="ECO:0007669"/>
    <property type="project" value="UniProtKB-KW"/>
</dbReference>
<dbReference type="EMBL" id="JACHJD010000013">
    <property type="protein sequence ID" value="MBB5107350.1"/>
    <property type="molecule type" value="Genomic_DNA"/>
</dbReference>
<dbReference type="AlphaFoldDB" id="A0A5P2WZR9"/>
<dbReference type="Pfam" id="PF13581">
    <property type="entry name" value="HATPase_c_2"/>
    <property type="match status" value="1"/>
</dbReference>
<dbReference type="OrthoDB" id="5184679at2"/>
<dbReference type="SUPFAM" id="SSF55874">
    <property type="entry name" value="ATPase domain of HSP90 chaperone/DNA topoisomerase II/histidine kinase"/>
    <property type="match status" value="1"/>
</dbReference>
<keyword evidence="1" id="KW-0418">Kinase</keyword>
<dbReference type="InterPro" id="IPR050267">
    <property type="entry name" value="Anti-sigma-factor_SerPK"/>
</dbReference>
<accession>A0A5P2WZR9</accession>
<dbReference type="PANTHER" id="PTHR35526">
    <property type="entry name" value="ANTI-SIGMA-F FACTOR RSBW-RELATED"/>
    <property type="match status" value="1"/>
</dbReference>
<name>A0A5P2WZR9_STRST</name>
<evidence type="ECO:0000259" key="2">
    <source>
        <dbReference type="Pfam" id="PF13581"/>
    </source>
</evidence>
<keyword evidence="4" id="KW-0067">ATP-binding</keyword>
<sequence>MRACRRAPRRAARAEYHLPCQDDSAGLARTLTRTFLARAREDAPPRAEVDDAVLVVSELVANATRHGRSCCRLRLTLGQGDQLTVEVHDDNPRYPRLRAVSVSAEHGRGIALVRALSRRLSVSADSHGGKTVRAVLPAAA</sequence>
<dbReference type="Gene3D" id="3.30.565.10">
    <property type="entry name" value="Histidine kinase-like ATPase, C-terminal domain"/>
    <property type="match status" value="1"/>
</dbReference>
<evidence type="ECO:0000313" key="5">
    <source>
        <dbReference type="Proteomes" id="UP000326505"/>
    </source>
</evidence>
<evidence type="ECO:0000313" key="6">
    <source>
        <dbReference type="Proteomes" id="UP000549009"/>
    </source>
</evidence>
<dbReference type="CDD" id="cd16936">
    <property type="entry name" value="HATPase_RsbW-like"/>
    <property type="match status" value="1"/>
</dbReference>
<dbReference type="RefSeq" id="WP_150508874.1">
    <property type="nucleotide sequence ID" value="NZ_BMSQ01000013.1"/>
</dbReference>
<dbReference type="Proteomes" id="UP000326505">
    <property type="component" value="Chromosome"/>
</dbReference>
<keyword evidence="1" id="KW-0808">Transferase</keyword>
<proteinExistence type="predicted"/>
<keyword evidence="6" id="KW-1185">Reference proteome</keyword>
<evidence type="ECO:0000313" key="4">
    <source>
        <dbReference type="EMBL" id="QEV57671.1"/>
    </source>
</evidence>
<evidence type="ECO:0000313" key="3">
    <source>
        <dbReference type="EMBL" id="MBB5107350.1"/>
    </source>
</evidence>
<dbReference type="GO" id="GO:0005524">
    <property type="term" value="F:ATP binding"/>
    <property type="evidence" value="ECO:0007669"/>
    <property type="project" value="UniProtKB-KW"/>
</dbReference>
<keyword evidence="1" id="KW-0723">Serine/threonine-protein kinase</keyword>
<dbReference type="Proteomes" id="UP000549009">
    <property type="component" value="Unassembled WGS sequence"/>
</dbReference>
<dbReference type="KEGG" id="sspb:CP982_02195"/>
<dbReference type="EMBL" id="CP023690">
    <property type="protein sequence ID" value="QEV57671.1"/>
    <property type="molecule type" value="Genomic_DNA"/>
</dbReference>
<reference evidence="4 5" key="1">
    <citation type="submission" date="2017-09" db="EMBL/GenBank/DDBJ databases">
        <authorList>
            <person name="Lee N."/>
            <person name="Cho B.-K."/>
        </authorList>
    </citation>
    <scope>NUCLEOTIDE SEQUENCE [LARGE SCALE GENOMIC DNA]</scope>
    <source>
        <strain evidence="4 5">ATCC 27465</strain>
    </source>
</reference>
<keyword evidence="4" id="KW-0547">Nucleotide-binding</keyword>
<evidence type="ECO:0000256" key="1">
    <source>
        <dbReference type="ARBA" id="ARBA00022527"/>
    </source>
</evidence>
<organism evidence="4 5">
    <name type="scientific">Streptomyces spectabilis</name>
    <dbReference type="NCBI Taxonomy" id="68270"/>
    <lineage>
        <taxon>Bacteria</taxon>
        <taxon>Bacillati</taxon>
        <taxon>Actinomycetota</taxon>
        <taxon>Actinomycetes</taxon>
        <taxon>Kitasatosporales</taxon>
        <taxon>Streptomycetaceae</taxon>
        <taxon>Streptomyces</taxon>
    </lineage>
</organism>
<dbReference type="InterPro" id="IPR003594">
    <property type="entry name" value="HATPase_dom"/>
</dbReference>
<protein>
    <submittedName>
        <fullName evidence="4">ATP-binding protein</fullName>
    </submittedName>
    <submittedName>
        <fullName evidence="3">Anti-sigma regulatory factor (Ser/Thr protein kinase)</fullName>
    </submittedName>
</protein>
<feature type="domain" description="Histidine kinase/HSP90-like ATPase" evidence="2">
    <location>
        <begin position="29"/>
        <end position="135"/>
    </location>
</feature>
<dbReference type="PANTHER" id="PTHR35526:SF3">
    <property type="entry name" value="ANTI-SIGMA-F FACTOR RSBW"/>
    <property type="match status" value="1"/>
</dbReference>
<dbReference type="InterPro" id="IPR036890">
    <property type="entry name" value="HATPase_C_sf"/>
</dbReference>
<reference evidence="3 6" key="2">
    <citation type="submission" date="2020-08" db="EMBL/GenBank/DDBJ databases">
        <title>Genomic Encyclopedia of Type Strains, Phase III (KMG-III): the genomes of soil and plant-associated and newly described type strains.</title>
        <authorList>
            <person name="Whitman W."/>
        </authorList>
    </citation>
    <scope>NUCLEOTIDE SEQUENCE [LARGE SCALE GENOMIC DNA]</scope>
    <source>
        <strain evidence="3 6">CECT 3146</strain>
    </source>
</reference>
<gene>
    <name evidence="4" type="ORF">CP982_02195</name>
    <name evidence="3" type="ORF">FHS40_006467</name>
</gene>